<dbReference type="EMBL" id="MKHE01000022">
    <property type="protein sequence ID" value="OWK03666.1"/>
    <property type="molecule type" value="Genomic_DNA"/>
</dbReference>
<gene>
    <name evidence="1" type="ORF">Celaphus_00013747</name>
</gene>
<dbReference type="Pfam" id="PF15856">
    <property type="entry name" value="DUF4727"/>
    <property type="match status" value="1"/>
</dbReference>
<dbReference type="OrthoDB" id="9834506at2759"/>
<dbReference type="AlphaFoldDB" id="A0A212CCE5"/>
<dbReference type="PANTHER" id="PTHR22379">
    <property type="entry name" value="RIKEN CDNA 4930407I10 GENE"/>
    <property type="match status" value="1"/>
</dbReference>
<dbReference type="PANTHER" id="PTHR22379:SF1">
    <property type="entry name" value="RIKEN CDNA 4930407I10 GENE"/>
    <property type="match status" value="1"/>
</dbReference>
<accession>A0A212CCE5</accession>
<evidence type="ECO:0000313" key="2">
    <source>
        <dbReference type="Proteomes" id="UP000242450"/>
    </source>
</evidence>
<proteinExistence type="predicted"/>
<protein>
    <submittedName>
        <fullName evidence="1">Uncharacterized protein</fullName>
    </submittedName>
</protein>
<dbReference type="InterPro" id="IPR031715">
    <property type="entry name" value="DUF4727"/>
</dbReference>
<reference evidence="1 2" key="1">
    <citation type="journal article" date="2018" name="Mol. Genet. Genomics">
        <title>The red deer Cervus elaphus genome CerEla1.0: sequencing, annotating, genes, and chromosomes.</title>
        <authorList>
            <person name="Bana N.A."/>
            <person name="Nyiri A."/>
            <person name="Nagy J."/>
            <person name="Frank K."/>
            <person name="Nagy T."/>
            <person name="Steger V."/>
            <person name="Schiller M."/>
            <person name="Lakatos P."/>
            <person name="Sugar L."/>
            <person name="Horn P."/>
            <person name="Barta E."/>
            <person name="Orosz L."/>
        </authorList>
    </citation>
    <scope>NUCLEOTIDE SEQUENCE [LARGE SCALE GENOMIC DNA]</scope>
    <source>
        <strain evidence="1">Hungarian</strain>
    </source>
</reference>
<name>A0A212CCE5_CEREH</name>
<sequence>MLLPLLGACAVVGPFRGPEWEPVRGLLSEDRSCRDPRCCGNLLVLCLFLIWQVRHYWPQVTRTHRSMRKFIKHQYATSGQFLGSMAGTLVL</sequence>
<dbReference type="Proteomes" id="UP000242450">
    <property type="component" value="Chromosome 22"/>
</dbReference>
<comment type="caution">
    <text evidence="1">The sequence shown here is derived from an EMBL/GenBank/DDBJ whole genome shotgun (WGS) entry which is preliminary data.</text>
</comment>
<organism evidence="1 2">
    <name type="scientific">Cervus elaphus hippelaphus</name>
    <name type="common">European red deer</name>
    <dbReference type="NCBI Taxonomy" id="46360"/>
    <lineage>
        <taxon>Eukaryota</taxon>
        <taxon>Metazoa</taxon>
        <taxon>Chordata</taxon>
        <taxon>Craniata</taxon>
        <taxon>Vertebrata</taxon>
        <taxon>Euteleostomi</taxon>
        <taxon>Mammalia</taxon>
        <taxon>Eutheria</taxon>
        <taxon>Laurasiatheria</taxon>
        <taxon>Artiodactyla</taxon>
        <taxon>Ruminantia</taxon>
        <taxon>Pecora</taxon>
        <taxon>Cervidae</taxon>
        <taxon>Cervinae</taxon>
        <taxon>Cervus</taxon>
    </lineage>
</organism>
<keyword evidence="2" id="KW-1185">Reference proteome</keyword>
<evidence type="ECO:0000313" key="1">
    <source>
        <dbReference type="EMBL" id="OWK03666.1"/>
    </source>
</evidence>